<dbReference type="HOGENOM" id="CLU_007337_3_2_1"/>
<dbReference type="STRING" id="936435.F8PXA8"/>
<dbReference type="OrthoDB" id="2683143at2759"/>
<dbReference type="OMA" id="SITNDMC"/>
<accession>F8PXA8</accession>
<protein>
    <submittedName>
        <fullName evidence="1">Uncharacterized protein</fullName>
    </submittedName>
</protein>
<sequence length="99" mass="11549">LHNPPQHILSLDNPYTRYALDLFLMTTNASEETYNKARDAYYRLHLEHCDRIMSFYQVKQYVTEASGVDSITNDMCLNSCLEYTGPFAKFEVCPMCNEH</sequence>
<dbReference type="EMBL" id="GL945480">
    <property type="protein sequence ID" value="EGN99383.1"/>
    <property type="molecule type" value="Genomic_DNA"/>
</dbReference>
<feature type="non-terminal residue" evidence="1">
    <location>
        <position position="1"/>
    </location>
</feature>
<dbReference type="InParanoid" id="F8PXA8"/>
<dbReference type="Proteomes" id="UP000008063">
    <property type="component" value="Unassembled WGS sequence"/>
</dbReference>
<evidence type="ECO:0000313" key="2">
    <source>
        <dbReference type="Proteomes" id="UP000008063"/>
    </source>
</evidence>
<name>F8PXA8_SERL3</name>
<dbReference type="AlphaFoldDB" id="F8PXA8"/>
<evidence type="ECO:0000313" key="1">
    <source>
        <dbReference type="EMBL" id="EGN99383.1"/>
    </source>
</evidence>
<gene>
    <name evidence="1" type="ORF">SERLA73DRAFT_54787</name>
</gene>
<keyword evidence="2" id="KW-1185">Reference proteome</keyword>
<reference evidence="2" key="1">
    <citation type="journal article" date="2011" name="Science">
        <title>The plant cell wall-decomposing machinery underlies the functional diversity of forest fungi.</title>
        <authorList>
            <person name="Eastwood D.C."/>
            <person name="Floudas D."/>
            <person name="Binder M."/>
            <person name="Majcherczyk A."/>
            <person name="Schneider P."/>
            <person name="Aerts A."/>
            <person name="Asiegbu F.O."/>
            <person name="Baker S.E."/>
            <person name="Barry K."/>
            <person name="Bendiksby M."/>
            <person name="Blumentritt M."/>
            <person name="Coutinho P.M."/>
            <person name="Cullen D."/>
            <person name="de Vries R.P."/>
            <person name="Gathman A."/>
            <person name="Goodell B."/>
            <person name="Henrissat B."/>
            <person name="Ihrmark K."/>
            <person name="Kauserud H."/>
            <person name="Kohler A."/>
            <person name="LaButti K."/>
            <person name="Lapidus A."/>
            <person name="Lavin J.L."/>
            <person name="Lee Y.-H."/>
            <person name="Lindquist E."/>
            <person name="Lilly W."/>
            <person name="Lucas S."/>
            <person name="Morin E."/>
            <person name="Murat C."/>
            <person name="Oguiza J.A."/>
            <person name="Park J."/>
            <person name="Pisabarro A.G."/>
            <person name="Riley R."/>
            <person name="Rosling A."/>
            <person name="Salamov A."/>
            <person name="Schmidt O."/>
            <person name="Schmutz J."/>
            <person name="Skrede I."/>
            <person name="Stenlid J."/>
            <person name="Wiebenga A."/>
            <person name="Xie X."/>
            <person name="Kuees U."/>
            <person name="Hibbett D.S."/>
            <person name="Hoffmeister D."/>
            <person name="Hoegberg N."/>
            <person name="Martin F."/>
            <person name="Grigoriev I.V."/>
            <person name="Watkinson S.C."/>
        </authorList>
    </citation>
    <scope>NUCLEOTIDE SEQUENCE [LARGE SCALE GENOMIC DNA]</scope>
    <source>
        <strain evidence="2">strain S7.3</strain>
    </source>
</reference>
<proteinExistence type="predicted"/>
<organism evidence="2">
    <name type="scientific">Serpula lacrymans var. lacrymans (strain S7.3)</name>
    <name type="common">Dry rot fungus</name>
    <dbReference type="NCBI Taxonomy" id="936435"/>
    <lineage>
        <taxon>Eukaryota</taxon>
        <taxon>Fungi</taxon>
        <taxon>Dikarya</taxon>
        <taxon>Basidiomycota</taxon>
        <taxon>Agaricomycotina</taxon>
        <taxon>Agaricomycetes</taxon>
        <taxon>Agaricomycetidae</taxon>
        <taxon>Boletales</taxon>
        <taxon>Coniophorineae</taxon>
        <taxon>Serpulaceae</taxon>
        <taxon>Serpula</taxon>
    </lineage>
</organism>